<dbReference type="AlphaFoldDB" id="A0A101TSC9"/>
<organism evidence="2 3">
    <name type="scientific">Streptomyces caeruleatus</name>
    <dbReference type="NCBI Taxonomy" id="661399"/>
    <lineage>
        <taxon>Bacteria</taxon>
        <taxon>Bacillati</taxon>
        <taxon>Actinomycetota</taxon>
        <taxon>Actinomycetes</taxon>
        <taxon>Kitasatosporales</taxon>
        <taxon>Streptomycetaceae</taxon>
        <taxon>Streptomyces</taxon>
    </lineage>
</organism>
<keyword evidence="3" id="KW-1185">Reference proteome</keyword>
<evidence type="ECO:0000313" key="3">
    <source>
        <dbReference type="Proteomes" id="UP000053429"/>
    </source>
</evidence>
<feature type="region of interest" description="Disordered" evidence="1">
    <location>
        <begin position="23"/>
        <end position="92"/>
    </location>
</feature>
<accession>A0A101TSC9</accession>
<evidence type="ECO:0000256" key="1">
    <source>
        <dbReference type="SAM" id="MobiDB-lite"/>
    </source>
</evidence>
<protein>
    <submittedName>
        <fullName evidence="2">Uncharacterized protein</fullName>
    </submittedName>
</protein>
<proteinExistence type="predicted"/>
<evidence type="ECO:0000313" key="2">
    <source>
        <dbReference type="EMBL" id="KUN97594.1"/>
    </source>
</evidence>
<dbReference type="RefSeq" id="WP_159058851.1">
    <property type="nucleotide sequence ID" value="NZ_KQ948933.1"/>
</dbReference>
<gene>
    <name evidence="2" type="ORF">AQJ67_29710</name>
</gene>
<dbReference type="EMBL" id="LMWY01000041">
    <property type="protein sequence ID" value="KUN97594.1"/>
    <property type="molecule type" value="Genomic_DNA"/>
</dbReference>
<reference evidence="2 3" key="1">
    <citation type="submission" date="2015-10" db="EMBL/GenBank/DDBJ databases">
        <title>Draft genome sequence of Streptomyces caeruleatus NRRL B-24802, type strain for the species Streptomyces caeruleatus.</title>
        <authorList>
            <person name="Ruckert C."/>
            <person name="Winkler A."/>
            <person name="Kalinowski J."/>
            <person name="Kampfer P."/>
            <person name="Glaeser S."/>
        </authorList>
    </citation>
    <scope>NUCLEOTIDE SEQUENCE [LARGE SCALE GENOMIC DNA]</scope>
    <source>
        <strain evidence="2 3">NRRL B-24802</strain>
    </source>
</reference>
<comment type="caution">
    <text evidence="2">The sequence shown here is derived from an EMBL/GenBank/DDBJ whole genome shotgun (WGS) entry which is preliminary data.</text>
</comment>
<sequence length="181" mass="18386">MKLRHVRAVAVVAGVMIALTGAKRSHGGSCDNSSSSSSSSSSSTGGTSGDTSGGSTHYDDDDDDYGSGTGAGAEASEAPAGEAAAEDVKIDSCKPDGNKMAATVRATNSSATTQYTYTFTVTFKDKDGKQFHTGNYLIQAVPAGSSDTLTMLAEVPAAADGFTYNSGAKCELSNARRLNES</sequence>
<feature type="compositionally biased region" description="Low complexity" evidence="1">
    <location>
        <begin position="72"/>
        <end position="83"/>
    </location>
</feature>
<feature type="compositionally biased region" description="Low complexity" evidence="1">
    <location>
        <begin position="27"/>
        <end position="45"/>
    </location>
</feature>
<name>A0A101TSC9_9ACTN</name>
<dbReference type="Proteomes" id="UP000053429">
    <property type="component" value="Unassembled WGS sequence"/>
</dbReference>